<dbReference type="Proteomes" id="UP000036681">
    <property type="component" value="Unplaced"/>
</dbReference>
<keyword evidence="6" id="KW-1185">Reference proteome</keyword>
<comment type="similarity">
    <text evidence="2 5">Belongs to the CMC family.</text>
</comment>
<evidence type="ECO:0000313" key="7">
    <source>
        <dbReference type="WBParaSite" id="ALUE_0002174901-mRNA-1"/>
    </source>
</evidence>
<dbReference type="GO" id="GO:0005739">
    <property type="term" value="C:mitochondrion"/>
    <property type="evidence" value="ECO:0007669"/>
    <property type="project" value="UniProtKB-SubCell"/>
</dbReference>
<evidence type="ECO:0000313" key="6">
    <source>
        <dbReference type="Proteomes" id="UP000036681"/>
    </source>
</evidence>
<evidence type="ECO:0000256" key="5">
    <source>
        <dbReference type="RuleBase" id="RU364104"/>
    </source>
</evidence>
<name>A0A0M3ISM1_ASCLU</name>
<dbReference type="PANTHER" id="PTHR22977:SF1">
    <property type="entry name" value="COX ASSEMBLY MITOCHONDRIAL PROTEIN 2 HOMOLOG"/>
    <property type="match status" value="1"/>
</dbReference>
<dbReference type="InterPro" id="IPR013892">
    <property type="entry name" value="Cyt_c_biogenesis_Cmc1-like"/>
</dbReference>
<proteinExistence type="inferred from homology"/>
<evidence type="ECO:0000256" key="2">
    <source>
        <dbReference type="ARBA" id="ARBA00007347"/>
    </source>
</evidence>
<dbReference type="PANTHER" id="PTHR22977">
    <property type="entry name" value="COX ASSEMBLY MITOCHONDRIAL PROTEIN"/>
    <property type="match status" value="1"/>
</dbReference>
<protein>
    <recommendedName>
        <fullName evidence="5">COX assembly mitochondrial protein</fullName>
    </recommendedName>
</protein>
<keyword evidence="4" id="KW-1015">Disulfide bond</keyword>
<comment type="subcellular location">
    <subcellularLocation>
        <location evidence="1 5">Mitochondrion</location>
    </subcellularLocation>
</comment>
<evidence type="ECO:0000256" key="4">
    <source>
        <dbReference type="ARBA" id="ARBA00023157"/>
    </source>
</evidence>
<dbReference type="PROSITE" id="PS51808">
    <property type="entry name" value="CHCH"/>
    <property type="match status" value="1"/>
</dbReference>
<organism evidence="6 7">
    <name type="scientific">Ascaris lumbricoides</name>
    <name type="common">Giant roundworm</name>
    <dbReference type="NCBI Taxonomy" id="6252"/>
    <lineage>
        <taxon>Eukaryota</taxon>
        <taxon>Metazoa</taxon>
        <taxon>Ecdysozoa</taxon>
        <taxon>Nematoda</taxon>
        <taxon>Chromadorea</taxon>
        <taxon>Rhabditida</taxon>
        <taxon>Spirurina</taxon>
        <taxon>Ascaridomorpha</taxon>
        <taxon>Ascaridoidea</taxon>
        <taxon>Ascarididae</taxon>
        <taxon>Ascaris</taxon>
    </lineage>
</organism>
<reference evidence="7" key="1">
    <citation type="submission" date="2017-02" db="UniProtKB">
        <authorList>
            <consortium name="WormBaseParasite"/>
        </authorList>
    </citation>
    <scope>IDENTIFICATION</scope>
</reference>
<dbReference type="Pfam" id="PF08583">
    <property type="entry name" value="Cmc1"/>
    <property type="match status" value="1"/>
</dbReference>
<evidence type="ECO:0000256" key="1">
    <source>
        <dbReference type="ARBA" id="ARBA00004173"/>
    </source>
</evidence>
<keyword evidence="3 5" id="KW-0496">Mitochondrion</keyword>
<accession>A0A0M3ISM1</accession>
<dbReference type="WBParaSite" id="ALUE_0002174901-mRNA-1">
    <property type="protein sequence ID" value="ALUE_0002174901-mRNA-1"/>
    <property type="gene ID" value="ALUE_0002174901"/>
</dbReference>
<dbReference type="AlphaFoldDB" id="A0A0M3ISM1"/>
<sequence length="131" mass="15600">MHADLSPHLHTVECNFLIELLYRCQHDNAFGMHADLSPHLHTVECNFLIELLYRCQHDNAFGKMFGACNYWDEAVWQCTKQERIWRRNNNPQYTKRVIELQHLPESYYTPVLRKLKEEGQLRAEKIAGCRI</sequence>
<evidence type="ECO:0000256" key="3">
    <source>
        <dbReference type="ARBA" id="ARBA00023128"/>
    </source>
</evidence>